<name>A0A9Q8Q3K8_9GAMM</name>
<sequence length="911" mass="103087">MQISELAQGVAAKLEQSRIVFWYDPEQSFTEELEHLANALSIAKEAGDRAADITARVLPNDLTILNMGSESVLAVKKRIEVDEREAKFLIYFPSAEPEPDRDWLLDVRLYSEQFFADHSSMLLNELGIPKMALRTHIRKRQSFFANKQRIAGLKKWVTENEDELSLDRKMMAVVVKADSASLSDILLGLLRAYSSALDAPAADADGLYEDESLGQPDAFKQVWSQLGKFDLETSLWAYLSEGFGYTVEEPTFSDFVLKLFCTEFWSQIEGVERDWLLNNVLKSASGRATALAFMVSWRDSRSFAAYYESISKVLSQQLEISTRAGQYHPVELIECETFEAVEQAIIRGLVRDLLDSSKALDRVQFDTVLSRRLASHWTLSRKEYFAIYEAIRNAEELMHLRNRYVDGFHFDNVKAMYDAYTTDIYRFDQAYRLFNEHVHSVLSKGADILRQLDDEVESIYTNWYLYELGLAWDRHLANEKLLEKWQISGVPHQYDFYEKEVRTRLSLKQTKRVFVIISDALRFEIANELGAIINNEKRFKAEVSTQLGVLPSYTQLGMAALLPHKALSYQPLSTSGASGGTAVYVDGISSQGLDNRNSILQKVGGMAVSSKELMSWSNQEGRDKVRDVEVVYIYHDTIDAIGDKAATEEKTFEACRSAIEELKDLVGRVINRLNGSRVVITADHGFLFQQKALVAADKTSLKTKPAGALEAKKRYIVGNNLPSDEACWKGSINDTAHGSSDSPYQAEFLLPKAAQRFHFVGGAKFVHGGAMLQEVCVPVLHVRELQKEQAAKHEKQPVGVVAATQPIKLVNNIDKVRFIQTDPVGERFVARLLDVYIVDVQGNEVSSRETINFDSVSKVMDERTRVARLKLIGSQFNRNAQYTLVLENAETRTRYSQYAVTIDLAFQDDFF</sequence>
<dbReference type="NCBIfam" id="TIGR02687">
    <property type="entry name" value="BREX-1 system phosphatase PglZ type A"/>
    <property type="match status" value="1"/>
</dbReference>
<reference evidence="1" key="1">
    <citation type="submission" date="2022-03" db="EMBL/GenBank/DDBJ databases">
        <title>ESBL-producing Moellerella wisconsensis and Escherichia marmotae isolated from wild game meat.</title>
        <authorList>
            <person name="Biggel M."/>
        </authorList>
    </citation>
    <scope>NUCLEOTIDE SEQUENCE</scope>
    <source>
        <strain evidence="1">W51</strain>
        <plasmid evidence="1">pW51-a</plasmid>
    </source>
</reference>
<dbReference type="Proteomes" id="UP000829116">
    <property type="component" value="Plasmid pW51-a"/>
</dbReference>
<evidence type="ECO:0000313" key="2">
    <source>
        <dbReference type="Proteomes" id="UP000829116"/>
    </source>
</evidence>
<proteinExistence type="predicted"/>
<keyword evidence="1" id="KW-0614">Plasmid</keyword>
<dbReference type="AlphaFoldDB" id="A0A9Q8Q3K8"/>
<dbReference type="Gene3D" id="3.40.720.10">
    <property type="entry name" value="Alkaline Phosphatase, subunit A"/>
    <property type="match status" value="1"/>
</dbReference>
<dbReference type="EMBL" id="CP093246">
    <property type="protein sequence ID" value="UNH32529.1"/>
    <property type="molecule type" value="Genomic_DNA"/>
</dbReference>
<evidence type="ECO:0000313" key="1">
    <source>
        <dbReference type="EMBL" id="UNH32529.1"/>
    </source>
</evidence>
<dbReference type="RefSeq" id="WP_241542951.1">
    <property type="nucleotide sequence ID" value="NZ_CAWQWN010000002.1"/>
</dbReference>
<dbReference type="InterPro" id="IPR014060">
    <property type="entry name" value="PglZ"/>
</dbReference>
<organism evidence="1 2">
    <name type="scientific">Moellerella wisconsensis</name>
    <dbReference type="NCBI Taxonomy" id="158849"/>
    <lineage>
        <taxon>Bacteria</taxon>
        <taxon>Pseudomonadati</taxon>
        <taxon>Pseudomonadota</taxon>
        <taxon>Gammaproteobacteria</taxon>
        <taxon>Enterobacterales</taxon>
        <taxon>Morganellaceae</taxon>
        <taxon>Moellerella</taxon>
    </lineage>
</organism>
<geneLocation type="plasmid" evidence="1 2">
    <name>pW51-a</name>
</geneLocation>
<accession>A0A9Q8Q3K8</accession>
<protein>
    <submittedName>
        <fullName evidence="1">BREX-1 system phosphatase PglZ type A</fullName>
    </submittedName>
</protein>
<dbReference type="SUPFAM" id="SSF53649">
    <property type="entry name" value="Alkaline phosphatase-like"/>
    <property type="match status" value="1"/>
</dbReference>
<dbReference type="InterPro" id="IPR017850">
    <property type="entry name" value="Alkaline_phosphatase_core_sf"/>
</dbReference>
<dbReference type="Pfam" id="PF08665">
    <property type="entry name" value="PglZ"/>
    <property type="match status" value="1"/>
</dbReference>
<gene>
    <name evidence="1" type="primary">pglZ</name>
    <name evidence="1" type="ORF">MNY72_15925</name>
</gene>